<accession>A0AAF0DMP9</accession>
<feature type="region of interest" description="Disordered" evidence="1">
    <location>
        <begin position="494"/>
        <end position="558"/>
    </location>
</feature>
<feature type="region of interest" description="Disordered" evidence="1">
    <location>
        <begin position="574"/>
        <end position="593"/>
    </location>
</feature>
<proteinExistence type="predicted"/>
<feature type="compositionally biased region" description="Basic and acidic residues" evidence="1">
    <location>
        <begin position="514"/>
        <end position="526"/>
    </location>
</feature>
<sequence length="896" mass="98403">MASDLMSNLFHRLSIAIAGGSPATSPDAANATRMPYQAVSHSQGHTQGQVPQALWREQRENDDDSSDDGAENRSEGEGDESDESTDSESDADPVGVVHFAEEDEEASDTDDSDDSQAMPSPSTPKLNDDREIALVGREGSFSNTPTSGPLLAPVPTAPVVPVPVPTALRIPGHASGLSPPVAPVPAAPVQPVLAPAAIVIAGPVPVLSAPVVSAPVVQVNVGNVATGVYAPTVGSSWNAPLPDFSEEMDVDWDMSDRDHIPTWMDFLRQGVPEELIFQDGTSNAGQMYLSSSYPPRTMEQATTIVNHLLEMATTKPHLWEMLVGIYFQEGRNPGIHLGEGTGAKGPICGGWERNLLLQDMREKHPELCTAPYSVPQGEDGEFLQLVAATILNGNEDLFLAAIKTWQFDLTDFQPNALESILLRAGWCRTSDVICSPEWMFIASLKEMAEGPDKHSMLQAAFQRLPQFTQHYLNDPDCRLKKFATSALKMEYHSVPPEERARDPKGNLLPFGYVYKDESRNPRRPPEETGSFGKRRNARYSSTRSGTRTGTPAKRENQNVAEFGRLLALQQEEQAQRKLLPPTTSSSTIETSRKPTDTVATECILYGYKDKTSEWKVIDLFERISQGLICEDYPRTDPDIAPKYPQLLTAGDVVIHKSLSADANRKVKMYAGGRHWIKVTFDSFAAADRACHFSPQEIDGHSVYCEIYHGHGPNEDIPLPKGSLEPGRHMLPKPHTFGPSVTNNFLQTEMTDRSTIPRAFTLTSHKLDNQGFDDTTSQQSTATASSATVTATVPDNNTLRQRAPQKPQSEFMTHIPTVRRAVLRPASEALPPQPSMGERIIRSIPILSWFTGDIVGDGPVLKEDGAFDHEKSNLYWRFWHMVDKMLGTDLCGLKEDP</sequence>
<protein>
    <submittedName>
        <fullName evidence="2">Uncharacterized protein</fullName>
    </submittedName>
</protein>
<evidence type="ECO:0000256" key="1">
    <source>
        <dbReference type="SAM" id="MobiDB-lite"/>
    </source>
</evidence>
<dbReference type="Gene3D" id="3.30.70.330">
    <property type="match status" value="1"/>
</dbReference>
<feature type="region of interest" description="Disordered" evidence="1">
    <location>
        <begin position="20"/>
        <end position="129"/>
    </location>
</feature>
<feature type="compositionally biased region" description="Low complexity" evidence="1">
    <location>
        <begin position="540"/>
        <end position="550"/>
    </location>
</feature>
<gene>
    <name evidence="2" type="ORF">PRK78_006902</name>
</gene>
<feature type="compositionally biased region" description="Acidic residues" evidence="1">
    <location>
        <begin position="77"/>
        <end position="91"/>
    </location>
</feature>
<evidence type="ECO:0000313" key="2">
    <source>
        <dbReference type="EMBL" id="WEW61412.1"/>
    </source>
</evidence>
<dbReference type="Proteomes" id="UP001219355">
    <property type="component" value="Chromosome 5"/>
</dbReference>
<dbReference type="AlphaFoldDB" id="A0AAF0DMP9"/>
<feature type="compositionally biased region" description="Polar residues" evidence="1">
    <location>
        <begin position="39"/>
        <end position="50"/>
    </location>
</feature>
<feature type="compositionally biased region" description="Low complexity" evidence="1">
    <location>
        <begin position="574"/>
        <end position="589"/>
    </location>
</feature>
<feature type="compositionally biased region" description="Acidic residues" evidence="1">
    <location>
        <begin position="60"/>
        <end position="69"/>
    </location>
</feature>
<feature type="compositionally biased region" description="Acidic residues" evidence="1">
    <location>
        <begin position="101"/>
        <end position="114"/>
    </location>
</feature>
<evidence type="ECO:0000313" key="3">
    <source>
        <dbReference type="Proteomes" id="UP001219355"/>
    </source>
</evidence>
<keyword evidence="3" id="KW-1185">Reference proteome</keyword>
<reference evidence="2" key="1">
    <citation type="submission" date="2023-03" db="EMBL/GenBank/DDBJ databases">
        <title>Emydomyces testavorans Genome Sequence.</title>
        <authorList>
            <person name="Hoyer L."/>
        </authorList>
    </citation>
    <scope>NUCLEOTIDE SEQUENCE</scope>
    <source>
        <strain evidence="2">16-2883</strain>
    </source>
</reference>
<name>A0AAF0DMP9_9EURO</name>
<organism evidence="2 3">
    <name type="scientific">Emydomyces testavorans</name>
    <dbReference type="NCBI Taxonomy" id="2070801"/>
    <lineage>
        <taxon>Eukaryota</taxon>
        <taxon>Fungi</taxon>
        <taxon>Dikarya</taxon>
        <taxon>Ascomycota</taxon>
        <taxon>Pezizomycotina</taxon>
        <taxon>Eurotiomycetes</taxon>
        <taxon>Eurotiomycetidae</taxon>
        <taxon>Onygenales</taxon>
        <taxon>Nannizziopsiaceae</taxon>
        <taxon>Emydomyces</taxon>
    </lineage>
</organism>
<dbReference type="InterPro" id="IPR012677">
    <property type="entry name" value="Nucleotide-bd_a/b_plait_sf"/>
</dbReference>
<feature type="compositionally biased region" description="Basic and acidic residues" evidence="1">
    <location>
        <begin position="494"/>
        <end position="504"/>
    </location>
</feature>
<dbReference type="EMBL" id="CP120631">
    <property type="protein sequence ID" value="WEW61412.1"/>
    <property type="molecule type" value="Genomic_DNA"/>
</dbReference>